<keyword evidence="7 17" id="KW-0732">Signal</keyword>
<comment type="subcellular location">
    <subcellularLocation>
        <location evidence="13">Endomembrane system</location>
        <topology evidence="13">Single-pass type I membrane protein</topology>
    </subcellularLocation>
</comment>
<dbReference type="InterPro" id="IPR051653">
    <property type="entry name" value="E3_ligase_sorting_rcpt"/>
</dbReference>
<feature type="region of interest" description="Disordered" evidence="15">
    <location>
        <begin position="240"/>
        <end position="290"/>
    </location>
</feature>
<dbReference type="InterPro" id="IPR044744">
    <property type="entry name" value="ZNRF4/RNF13/RNF167_PA"/>
</dbReference>
<sequence length="474" mass="53260">MLIFFLTLLFPASKKGVLVVSSPLNGCTTMDPPPPLPTNYDANTTKFIALIKRYECDFDIKVLNAQQAGYSAAVVYNMYSDLLLRMNFSNSTIAKQIEIPSVFTSNYAANLLKDVVIQEQGAYVILKPEFIFPLSYYLIPFTGVVGMIIIVMCVILIIRCVQYRKRLRKNRLTKDQLKRIPTHKFRKGDDYDLCAICLDEYEEGDKLRVLPCSHAYHCKCVDPWLTQTKKTCPVCKQRVTRNNPEHSESDSEEEAGGRREEEEREGEGDSERTPLLRPSNPGSPSGTPGAYLATTTAAQCLVSPAHCDSPILGYEGYYSPQEDTDSESGDGGEDLHHSEDDTARLIAHAALCHDLLTPNAMSSYSSLLRCFFVLITFLLLHSRAIPQQHNKGFLDSTHPKKMSSTSWEAHLAAGEDFGFGSKDGQGFPDMQPEFFLDDGAPATQAWPRTMLDYMRQQLKFRGRTKKEDIQQFNV</sequence>
<dbReference type="CDD" id="cd02123">
    <property type="entry name" value="PA_C_RZF_like"/>
    <property type="match status" value="1"/>
</dbReference>
<evidence type="ECO:0000256" key="3">
    <source>
        <dbReference type="ARBA" id="ARBA00012483"/>
    </source>
</evidence>
<dbReference type="SMART" id="SM00184">
    <property type="entry name" value="RING"/>
    <property type="match status" value="1"/>
</dbReference>
<evidence type="ECO:0000256" key="14">
    <source>
        <dbReference type="PROSITE-ProRule" id="PRU00175"/>
    </source>
</evidence>
<keyword evidence="4" id="KW-0808">Transferase</keyword>
<evidence type="ECO:0000256" key="11">
    <source>
        <dbReference type="ARBA" id="ARBA00023136"/>
    </source>
</evidence>
<dbReference type="Pfam" id="PF13639">
    <property type="entry name" value="zf-RING_2"/>
    <property type="match status" value="1"/>
</dbReference>
<feature type="region of interest" description="Disordered" evidence="15">
    <location>
        <begin position="316"/>
        <end position="337"/>
    </location>
</feature>
<dbReference type="PANTHER" id="PTHR47168:SF1">
    <property type="entry name" value="OS02G0798600 PROTEIN"/>
    <property type="match status" value="1"/>
</dbReference>
<keyword evidence="5 16" id="KW-0812">Transmembrane</keyword>
<dbReference type="Pfam" id="PF02225">
    <property type="entry name" value="PA"/>
    <property type="match status" value="1"/>
</dbReference>
<gene>
    <name evidence="19" type="ORF">ILYODFUR_003741</name>
</gene>
<evidence type="ECO:0000256" key="15">
    <source>
        <dbReference type="SAM" id="MobiDB-lite"/>
    </source>
</evidence>
<comment type="catalytic activity">
    <reaction evidence="1">
        <text>S-ubiquitinyl-[E2 ubiquitin-conjugating enzyme]-L-cysteine + [acceptor protein]-L-lysine = [E2 ubiquitin-conjugating enzyme]-L-cysteine + N(6)-ubiquitinyl-[acceptor protein]-L-lysine.</text>
        <dbReference type="EC" id="2.3.2.27"/>
    </reaction>
</comment>
<dbReference type="InterPro" id="IPR001841">
    <property type="entry name" value="Znf_RING"/>
</dbReference>
<dbReference type="PROSITE" id="PS50089">
    <property type="entry name" value="ZF_RING_2"/>
    <property type="match status" value="1"/>
</dbReference>
<evidence type="ECO:0000256" key="4">
    <source>
        <dbReference type="ARBA" id="ARBA00022679"/>
    </source>
</evidence>
<evidence type="ECO:0000256" key="1">
    <source>
        <dbReference type="ARBA" id="ARBA00000900"/>
    </source>
</evidence>
<dbReference type="InterPro" id="IPR046450">
    <property type="entry name" value="PA_dom_sf"/>
</dbReference>
<keyword evidence="6" id="KW-0479">Metal-binding</keyword>
<keyword evidence="8 14" id="KW-0863">Zinc-finger</keyword>
<name>A0ABV0T5C5_9TELE</name>
<evidence type="ECO:0000256" key="6">
    <source>
        <dbReference type="ARBA" id="ARBA00022723"/>
    </source>
</evidence>
<dbReference type="InterPro" id="IPR003137">
    <property type="entry name" value="PA_domain"/>
</dbReference>
<organism evidence="19 20">
    <name type="scientific">Ilyodon furcidens</name>
    <name type="common">goldbreast splitfin</name>
    <dbReference type="NCBI Taxonomy" id="33524"/>
    <lineage>
        <taxon>Eukaryota</taxon>
        <taxon>Metazoa</taxon>
        <taxon>Chordata</taxon>
        <taxon>Craniata</taxon>
        <taxon>Vertebrata</taxon>
        <taxon>Euteleostomi</taxon>
        <taxon>Actinopterygii</taxon>
        <taxon>Neopterygii</taxon>
        <taxon>Teleostei</taxon>
        <taxon>Neoteleostei</taxon>
        <taxon>Acanthomorphata</taxon>
        <taxon>Ovalentaria</taxon>
        <taxon>Atherinomorphae</taxon>
        <taxon>Cyprinodontiformes</taxon>
        <taxon>Goodeidae</taxon>
        <taxon>Ilyodon</taxon>
    </lineage>
</organism>
<protein>
    <recommendedName>
        <fullName evidence="3">RING-type E3 ubiquitin transferase</fullName>
        <ecNumber evidence="3">2.3.2.27</ecNumber>
    </recommendedName>
</protein>
<evidence type="ECO:0000256" key="13">
    <source>
        <dbReference type="ARBA" id="ARBA00046288"/>
    </source>
</evidence>
<feature type="domain" description="RING-type" evidence="18">
    <location>
        <begin position="194"/>
        <end position="236"/>
    </location>
</feature>
<comment type="pathway">
    <text evidence="2">Protein modification; protein ubiquitination.</text>
</comment>
<evidence type="ECO:0000256" key="8">
    <source>
        <dbReference type="ARBA" id="ARBA00022771"/>
    </source>
</evidence>
<evidence type="ECO:0000256" key="9">
    <source>
        <dbReference type="ARBA" id="ARBA00022833"/>
    </source>
</evidence>
<evidence type="ECO:0000256" key="12">
    <source>
        <dbReference type="ARBA" id="ARBA00023180"/>
    </source>
</evidence>
<evidence type="ECO:0000259" key="18">
    <source>
        <dbReference type="PROSITE" id="PS50089"/>
    </source>
</evidence>
<dbReference type="EC" id="2.3.2.27" evidence="3"/>
<proteinExistence type="predicted"/>
<evidence type="ECO:0000256" key="10">
    <source>
        <dbReference type="ARBA" id="ARBA00022989"/>
    </source>
</evidence>
<dbReference type="SUPFAM" id="SSF52025">
    <property type="entry name" value="PA domain"/>
    <property type="match status" value="1"/>
</dbReference>
<keyword evidence="9" id="KW-0862">Zinc</keyword>
<evidence type="ECO:0000313" key="19">
    <source>
        <dbReference type="EMBL" id="MEQ2227956.1"/>
    </source>
</evidence>
<feature type="compositionally biased region" description="Acidic residues" evidence="15">
    <location>
        <begin position="322"/>
        <end position="332"/>
    </location>
</feature>
<dbReference type="InterPro" id="IPR013083">
    <property type="entry name" value="Znf_RING/FYVE/PHD"/>
</dbReference>
<dbReference type="PANTHER" id="PTHR47168">
    <property type="entry name" value="RING ZINC FINGER DOMAIN SUPERFAMILY PROTEIN-RELATED"/>
    <property type="match status" value="1"/>
</dbReference>
<accession>A0ABV0T5C5</accession>
<keyword evidence="10 16" id="KW-1133">Transmembrane helix</keyword>
<evidence type="ECO:0000256" key="5">
    <source>
        <dbReference type="ARBA" id="ARBA00022692"/>
    </source>
</evidence>
<evidence type="ECO:0000313" key="20">
    <source>
        <dbReference type="Proteomes" id="UP001482620"/>
    </source>
</evidence>
<dbReference type="Gene3D" id="3.50.30.30">
    <property type="match status" value="1"/>
</dbReference>
<feature type="signal peptide" evidence="17">
    <location>
        <begin position="1"/>
        <end position="16"/>
    </location>
</feature>
<dbReference type="Proteomes" id="UP001482620">
    <property type="component" value="Unassembled WGS sequence"/>
</dbReference>
<evidence type="ECO:0000256" key="17">
    <source>
        <dbReference type="SAM" id="SignalP"/>
    </source>
</evidence>
<comment type="caution">
    <text evidence="19">The sequence shown here is derived from an EMBL/GenBank/DDBJ whole genome shotgun (WGS) entry which is preliminary data.</text>
</comment>
<keyword evidence="20" id="KW-1185">Reference proteome</keyword>
<dbReference type="CDD" id="cd16796">
    <property type="entry name" value="RING-H2_RNF13"/>
    <property type="match status" value="1"/>
</dbReference>
<dbReference type="Gene3D" id="3.30.40.10">
    <property type="entry name" value="Zinc/RING finger domain, C3HC4 (zinc finger)"/>
    <property type="match status" value="1"/>
</dbReference>
<feature type="chain" id="PRO_5046081936" description="RING-type E3 ubiquitin transferase" evidence="17">
    <location>
        <begin position="17"/>
        <end position="474"/>
    </location>
</feature>
<dbReference type="EMBL" id="JAHRIQ010023367">
    <property type="protein sequence ID" value="MEQ2227956.1"/>
    <property type="molecule type" value="Genomic_DNA"/>
</dbReference>
<feature type="compositionally biased region" description="Low complexity" evidence="15">
    <location>
        <begin position="278"/>
        <end position="289"/>
    </location>
</feature>
<feature type="compositionally biased region" description="Basic and acidic residues" evidence="15">
    <location>
        <begin position="243"/>
        <end position="274"/>
    </location>
</feature>
<reference evidence="19 20" key="1">
    <citation type="submission" date="2021-06" db="EMBL/GenBank/DDBJ databases">
        <authorList>
            <person name="Palmer J.M."/>
        </authorList>
    </citation>
    <scope>NUCLEOTIDE SEQUENCE [LARGE SCALE GENOMIC DNA]</scope>
    <source>
        <strain evidence="20">if_2019</strain>
        <tissue evidence="19">Muscle</tissue>
    </source>
</reference>
<evidence type="ECO:0000256" key="16">
    <source>
        <dbReference type="SAM" id="Phobius"/>
    </source>
</evidence>
<keyword evidence="11 16" id="KW-0472">Membrane</keyword>
<evidence type="ECO:0000256" key="2">
    <source>
        <dbReference type="ARBA" id="ARBA00004906"/>
    </source>
</evidence>
<feature type="transmembrane region" description="Helical" evidence="16">
    <location>
        <begin position="136"/>
        <end position="161"/>
    </location>
</feature>
<keyword evidence="12" id="KW-0325">Glycoprotein</keyword>
<dbReference type="SUPFAM" id="SSF57850">
    <property type="entry name" value="RING/U-box"/>
    <property type="match status" value="1"/>
</dbReference>
<evidence type="ECO:0000256" key="7">
    <source>
        <dbReference type="ARBA" id="ARBA00022729"/>
    </source>
</evidence>